<feature type="non-terminal residue" evidence="1">
    <location>
        <position position="33"/>
    </location>
</feature>
<keyword evidence="2" id="KW-1185">Reference proteome</keyword>
<dbReference type="AlphaFoldDB" id="A0A4Y2JQH4"/>
<proteinExistence type="predicted"/>
<reference evidence="1 2" key="1">
    <citation type="journal article" date="2019" name="Sci. Rep.">
        <title>Orb-weaving spider Araneus ventricosus genome elucidates the spidroin gene catalogue.</title>
        <authorList>
            <person name="Kono N."/>
            <person name="Nakamura H."/>
            <person name="Ohtoshi R."/>
            <person name="Moran D.A.P."/>
            <person name="Shinohara A."/>
            <person name="Yoshida Y."/>
            <person name="Fujiwara M."/>
            <person name="Mori M."/>
            <person name="Tomita M."/>
            <person name="Arakawa K."/>
        </authorList>
    </citation>
    <scope>NUCLEOTIDE SEQUENCE [LARGE SCALE GENOMIC DNA]</scope>
</reference>
<evidence type="ECO:0000313" key="1">
    <source>
        <dbReference type="EMBL" id="GBM92157.1"/>
    </source>
</evidence>
<organism evidence="1 2">
    <name type="scientific">Araneus ventricosus</name>
    <name type="common">Orbweaver spider</name>
    <name type="synonym">Epeira ventricosa</name>
    <dbReference type="NCBI Taxonomy" id="182803"/>
    <lineage>
        <taxon>Eukaryota</taxon>
        <taxon>Metazoa</taxon>
        <taxon>Ecdysozoa</taxon>
        <taxon>Arthropoda</taxon>
        <taxon>Chelicerata</taxon>
        <taxon>Arachnida</taxon>
        <taxon>Araneae</taxon>
        <taxon>Araneomorphae</taxon>
        <taxon>Entelegynae</taxon>
        <taxon>Araneoidea</taxon>
        <taxon>Araneidae</taxon>
        <taxon>Araneus</taxon>
    </lineage>
</organism>
<dbReference type="EMBL" id="BGPR01003768">
    <property type="protein sequence ID" value="GBM92157.1"/>
    <property type="molecule type" value="Genomic_DNA"/>
</dbReference>
<comment type="caution">
    <text evidence="1">The sequence shown here is derived from an EMBL/GenBank/DDBJ whole genome shotgun (WGS) entry which is preliminary data.</text>
</comment>
<dbReference type="Proteomes" id="UP000499080">
    <property type="component" value="Unassembled WGS sequence"/>
</dbReference>
<sequence>MVWSGSRQTWRLHVSHPKTPQIALQKNSNDYQI</sequence>
<protein>
    <submittedName>
        <fullName evidence="1">RalBP1-associated Eps domain-containing protein 1</fullName>
    </submittedName>
</protein>
<name>A0A4Y2JQH4_ARAVE</name>
<accession>A0A4Y2JQH4</accession>
<gene>
    <name evidence="1" type="primary">REPS1</name>
    <name evidence="1" type="ORF">AVEN_246035_1</name>
</gene>
<evidence type="ECO:0000313" key="2">
    <source>
        <dbReference type="Proteomes" id="UP000499080"/>
    </source>
</evidence>